<dbReference type="GO" id="GO:0005764">
    <property type="term" value="C:lysosome"/>
    <property type="evidence" value="ECO:0007669"/>
    <property type="project" value="TreeGrafter"/>
</dbReference>
<evidence type="ECO:0000256" key="6">
    <source>
        <dbReference type="ARBA" id="ARBA00023136"/>
    </source>
</evidence>
<keyword evidence="5 8" id="KW-1133">Transmembrane helix</keyword>
<comment type="caution">
    <text evidence="9">The sequence shown here is derived from an EMBL/GenBank/DDBJ whole genome shotgun (WGS) entry which is preliminary data.</text>
</comment>
<evidence type="ECO:0000256" key="7">
    <source>
        <dbReference type="ARBA" id="ARBA00023180"/>
    </source>
</evidence>
<dbReference type="GO" id="GO:0005886">
    <property type="term" value="C:plasma membrane"/>
    <property type="evidence" value="ECO:0007669"/>
    <property type="project" value="TreeGrafter"/>
</dbReference>
<dbReference type="OrthoDB" id="416618at2759"/>
<feature type="transmembrane region" description="Helical" evidence="8">
    <location>
        <begin position="175"/>
        <end position="196"/>
    </location>
</feature>
<comment type="similarity">
    <text evidence="2">Belongs to the SID1 family.</text>
</comment>
<feature type="transmembrane region" description="Helical" evidence="8">
    <location>
        <begin position="234"/>
        <end position="254"/>
    </location>
</feature>
<reference evidence="9" key="2">
    <citation type="journal article" date="2018" name="Environ. Sci. Technol.">
        <title>The Toxicogenome of Hyalella azteca: A Model for Sediment Ecotoxicology and Evolutionary Toxicology.</title>
        <authorList>
            <person name="Poynton H.C."/>
            <person name="Hasenbein S."/>
            <person name="Benoit J.B."/>
            <person name="Sepulveda M.S."/>
            <person name="Poelchau M.F."/>
            <person name="Hughes D.S.T."/>
            <person name="Murali S.C."/>
            <person name="Chen S."/>
            <person name="Glastad K.M."/>
            <person name="Goodisman M.A.D."/>
            <person name="Werren J.H."/>
            <person name="Vineis J.H."/>
            <person name="Bowen J.L."/>
            <person name="Friedrich M."/>
            <person name="Jones J."/>
            <person name="Robertson H.M."/>
            <person name="Feyereisen R."/>
            <person name="Mechler-Hickson A."/>
            <person name="Mathers N."/>
            <person name="Lee C.E."/>
            <person name="Colbourne J.K."/>
            <person name="Biales A."/>
            <person name="Johnston J.S."/>
            <person name="Wellborn G.A."/>
            <person name="Rosendale A.J."/>
            <person name="Cridge A.G."/>
            <person name="Munoz-Torres M.C."/>
            <person name="Bain P.A."/>
            <person name="Manny A.R."/>
            <person name="Major K.M."/>
            <person name="Lambert F.N."/>
            <person name="Vulpe C.D."/>
            <person name="Tuck P."/>
            <person name="Blalock B.J."/>
            <person name="Lin Y.Y."/>
            <person name="Smith M.E."/>
            <person name="Ochoa-Acuna H."/>
            <person name="Chen M.M."/>
            <person name="Childers C.P."/>
            <person name="Qu J."/>
            <person name="Dugan S."/>
            <person name="Lee S.L."/>
            <person name="Chao H."/>
            <person name="Dinh H."/>
            <person name="Han Y."/>
            <person name="Doddapaneni H."/>
            <person name="Worley K.C."/>
            <person name="Muzny D.M."/>
            <person name="Gibbs R.A."/>
            <person name="Richards S."/>
        </authorList>
    </citation>
    <scope>NUCLEOTIDE SEQUENCE</scope>
    <source>
        <strain evidence="9">HAZT.00-mixed</strain>
        <tissue evidence="9">Whole organism</tissue>
    </source>
</reference>
<dbReference type="Pfam" id="PF13965">
    <property type="entry name" value="SID-1_RNA_chan"/>
    <property type="match status" value="1"/>
</dbReference>
<dbReference type="GO" id="GO:0051033">
    <property type="term" value="F:RNA transmembrane transporter activity"/>
    <property type="evidence" value="ECO:0007669"/>
    <property type="project" value="TreeGrafter"/>
</dbReference>
<feature type="transmembrane region" description="Helical" evidence="8">
    <location>
        <begin position="113"/>
        <end position="130"/>
    </location>
</feature>
<evidence type="ECO:0000256" key="2">
    <source>
        <dbReference type="ARBA" id="ARBA00006618"/>
    </source>
</evidence>
<keyword evidence="6 8" id="KW-0472">Membrane</keyword>
<dbReference type="SUPFAM" id="SSF81665">
    <property type="entry name" value="Calcium ATPase, transmembrane domain M"/>
    <property type="match status" value="1"/>
</dbReference>
<evidence type="ECO:0000256" key="5">
    <source>
        <dbReference type="ARBA" id="ARBA00022989"/>
    </source>
</evidence>
<feature type="transmembrane region" description="Helical" evidence="8">
    <location>
        <begin position="52"/>
        <end position="72"/>
    </location>
</feature>
<feature type="transmembrane region" description="Helical" evidence="8">
    <location>
        <begin position="284"/>
        <end position="308"/>
    </location>
</feature>
<feature type="transmembrane region" description="Helical" evidence="8">
    <location>
        <begin position="84"/>
        <end position="107"/>
    </location>
</feature>
<reference evidence="9" key="3">
    <citation type="submission" date="2019-06" db="EMBL/GenBank/DDBJ databases">
        <authorList>
            <person name="Poynton C."/>
            <person name="Hasenbein S."/>
            <person name="Benoit J.B."/>
            <person name="Sepulveda M.S."/>
            <person name="Poelchau M.F."/>
            <person name="Murali S.C."/>
            <person name="Chen S."/>
            <person name="Glastad K.M."/>
            <person name="Werren J.H."/>
            <person name="Vineis J.H."/>
            <person name="Bowen J.L."/>
            <person name="Friedrich M."/>
            <person name="Jones J."/>
            <person name="Robertson H.M."/>
            <person name="Feyereisen R."/>
            <person name="Mechler-Hickson A."/>
            <person name="Mathers N."/>
            <person name="Lee C.E."/>
            <person name="Colbourne J.K."/>
            <person name="Biales A."/>
            <person name="Johnston J.S."/>
            <person name="Wellborn G.A."/>
            <person name="Rosendale A.J."/>
            <person name="Cridge A.G."/>
            <person name="Munoz-Torres M.C."/>
            <person name="Bain P.A."/>
            <person name="Manny A.R."/>
            <person name="Major K.M."/>
            <person name="Lambert F.N."/>
            <person name="Vulpe C.D."/>
            <person name="Tuck P."/>
            <person name="Blalock B.J."/>
            <person name="Lin Y.-Y."/>
            <person name="Smith M.E."/>
            <person name="Ochoa-Acuna H."/>
            <person name="Chen M.-J.M."/>
            <person name="Childers C.P."/>
            <person name="Qu J."/>
            <person name="Dugan S."/>
            <person name="Lee S.L."/>
            <person name="Chao H."/>
            <person name="Dinh H."/>
            <person name="Han Y."/>
            <person name="Doddapaneni H."/>
            <person name="Worley K.C."/>
            <person name="Muzny D.M."/>
            <person name="Gibbs R.A."/>
            <person name="Richards S."/>
        </authorList>
    </citation>
    <scope>NUCLEOTIDE SEQUENCE</scope>
    <source>
        <strain evidence="9">HAZT.00-mixed</strain>
        <tissue evidence="9">Whole organism</tissue>
    </source>
</reference>
<dbReference type="GO" id="GO:0003725">
    <property type="term" value="F:double-stranded RNA binding"/>
    <property type="evidence" value="ECO:0007669"/>
    <property type="project" value="TreeGrafter"/>
</dbReference>
<reference evidence="9" key="1">
    <citation type="submission" date="2014-08" db="EMBL/GenBank/DDBJ databases">
        <authorList>
            <person name="Murali S."/>
            <person name="Richards S."/>
            <person name="Bandaranaike D."/>
            <person name="Bellair M."/>
            <person name="Blankenburg K."/>
            <person name="Chao H."/>
            <person name="Dinh H."/>
            <person name="Doddapaneni H."/>
            <person name="Dugan-Rocha S."/>
            <person name="Elkadiri S."/>
            <person name="Gnanaolivu R."/>
            <person name="Hughes D."/>
            <person name="Lee S."/>
            <person name="Li M."/>
            <person name="Ming W."/>
            <person name="Munidasa M."/>
            <person name="Muniz J."/>
            <person name="Nguyen L."/>
            <person name="Osuji N."/>
            <person name="Pu L.-L."/>
            <person name="Puazo M."/>
            <person name="Skinner E."/>
            <person name="Qu C."/>
            <person name="Quiroz J."/>
            <person name="Raj R."/>
            <person name="Weissenberger G."/>
            <person name="Xin Y."/>
            <person name="Zou X."/>
            <person name="Han Y."/>
            <person name="Worley K."/>
            <person name="Muzny D."/>
            <person name="Gibbs R."/>
        </authorList>
    </citation>
    <scope>NUCLEOTIDE SEQUENCE</scope>
    <source>
        <strain evidence="9">HAZT.00-mixed</strain>
        <tissue evidence="9">Whole organism</tissue>
    </source>
</reference>
<evidence type="ECO:0000256" key="1">
    <source>
        <dbReference type="ARBA" id="ARBA00004141"/>
    </source>
</evidence>
<dbReference type="AlphaFoldDB" id="A0A6A0HG54"/>
<sequence length="334" mass="38702">MSRYNAQVEREPAVEKLGIPRDFGLYYTLSFSLAMVGLLSACYHVCPNRSNFQFDTSFMYVIAVLLMLKLYQQRHPDITASADSVFIVLACSILFGVIGGLFGFTWFWIMSSLTHLLACILMSAYVYYLGRWSLISTMKMVYKNGGIRFLASWSIRQVKAWRYWRELKSQFGTRVALLLTANLGNWALLLFGLIVRPRDYDTYLLGIFLLNLVVYVIFYLCMKRGYNEHLGTEVKLTLLLLLVVWVSAICVFFKRSTDWSRSPARSRDLNQECIIFNFYDWHDIWHFLSAVALFTSFYVSFLALLSCASSLYLDLIMIIDDDLDYTPRDLIAVF</sequence>
<feature type="transmembrane region" description="Helical" evidence="8">
    <location>
        <begin position="202"/>
        <end position="222"/>
    </location>
</feature>
<evidence type="ECO:0000256" key="8">
    <source>
        <dbReference type="SAM" id="Phobius"/>
    </source>
</evidence>
<keyword evidence="3 8" id="KW-0812">Transmembrane</keyword>
<evidence type="ECO:0000313" key="9">
    <source>
        <dbReference type="EMBL" id="KAA0204021.1"/>
    </source>
</evidence>
<evidence type="ECO:0000256" key="4">
    <source>
        <dbReference type="ARBA" id="ARBA00022729"/>
    </source>
</evidence>
<evidence type="ECO:0000256" key="3">
    <source>
        <dbReference type="ARBA" id="ARBA00022692"/>
    </source>
</evidence>
<dbReference type="EMBL" id="JQDR03000144">
    <property type="protein sequence ID" value="KAA0204021.1"/>
    <property type="molecule type" value="Genomic_DNA"/>
</dbReference>
<dbReference type="InterPro" id="IPR025958">
    <property type="entry name" value="SID1_TM_fam"/>
</dbReference>
<comment type="subcellular location">
    <subcellularLocation>
        <location evidence="1">Membrane</location>
        <topology evidence="1">Multi-pass membrane protein</topology>
    </subcellularLocation>
</comment>
<dbReference type="PANTHER" id="PTHR12185:SF14">
    <property type="entry name" value="CHOLESTEROL UPTAKE PROTEIN 1"/>
    <property type="match status" value="1"/>
</dbReference>
<protein>
    <submittedName>
        <fullName evidence="9">Uncharacterized protein</fullName>
    </submittedName>
</protein>
<dbReference type="PANTHER" id="PTHR12185">
    <property type="entry name" value="SID1 TRANSMEMBRANE FAMILY MEMEBER"/>
    <property type="match status" value="1"/>
</dbReference>
<proteinExistence type="inferred from homology"/>
<name>A0A6A0HG54_HYAAZ</name>
<dbReference type="Proteomes" id="UP000711488">
    <property type="component" value="Unassembled WGS sequence"/>
</dbReference>
<organism evidence="9">
    <name type="scientific">Hyalella azteca</name>
    <name type="common">Amphipod</name>
    <dbReference type="NCBI Taxonomy" id="294128"/>
    <lineage>
        <taxon>Eukaryota</taxon>
        <taxon>Metazoa</taxon>
        <taxon>Ecdysozoa</taxon>
        <taxon>Arthropoda</taxon>
        <taxon>Crustacea</taxon>
        <taxon>Multicrustacea</taxon>
        <taxon>Malacostraca</taxon>
        <taxon>Eumalacostraca</taxon>
        <taxon>Peracarida</taxon>
        <taxon>Amphipoda</taxon>
        <taxon>Senticaudata</taxon>
        <taxon>Talitrida</taxon>
        <taxon>Talitroidea</taxon>
        <taxon>Hyalellidae</taxon>
        <taxon>Hyalella</taxon>
    </lineage>
</organism>
<keyword evidence="7" id="KW-0325">Glycoprotein</keyword>
<dbReference type="InterPro" id="IPR023298">
    <property type="entry name" value="ATPase_P-typ_TM_dom_sf"/>
</dbReference>
<keyword evidence="4" id="KW-0732">Signal</keyword>
<feature type="transmembrane region" description="Helical" evidence="8">
    <location>
        <begin position="25"/>
        <end position="46"/>
    </location>
</feature>
<gene>
    <name evidence="9" type="ORF">HAZT_HAZT001979</name>
</gene>
<accession>A0A6A0HG54</accession>